<organism evidence="1 2">
    <name type="scientific">Jatropha curcas</name>
    <name type="common">Barbados nut</name>
    <dbReference type="NCBI Taxonomy" id="180498"/>
    <lineage>
        <taxon>Eukaryota</taxon>
        <taxon>Viridiplantae</taxon>
        <taxon>Streptophyta</taxon>
        <taxon>Embryophyta</taxon>
        <taxon>Tracheophyta</taxon>
        <taxon>Spermatophyta</taxon>
        <taxon>Magnoliopsida</taxon>
        <taxon>eudicotyledons</taxon>
        <taxon>Gunneridae</taxon>
        <taxon>Pentapetalae</taxon>
        <taxon>rosids</taxon>
        <taxon>fabids</taxon>
        <taxon>Malpighiales</taxon>
        <taxon>Euphorbiaceae</taxon>
        <taxon>Crotonoideae</taxon>
        <taxon>Jatropheae</taxon>
        <taxon>Jatropha</taxon>
    </lineage>
</organism>
<reference evidence="1 2" key="1">
    <citation type="journal article" date="2014" name="PLoS ONE">
        <title>Global Analysis of Gene Expression Profiles in Physic Nut (Jatropha curcas L.) Seedlings Exposed to Salt Stress.</title>
        <authorList>
            <person name="Zhang L."/>
            <person name="Zhang C."/>
            <person name="Wu P."/>
            <person name="Chen Y."/>
            <person name="Li M."/>
            <person name="Jiang H."/>
            <person name="Wu G."/>
        </authorList>
    </citation>
    <scope>NUCLEOTIDE SEQUENCE [LARGE SCALE GENOMIC DNA]</scope>
    <source>
        <strain evidence="2">cv. GZQX0401</strain>
        <tissue evidence="1">Young leaves</tissue>
    </source>
</reference>
<accession>A0A067L057</accession>
<proteinExistence type="predicted"/>
<name>A0A067L057_JATCU</name>
<gene>
    <name evidence="1" type="ORF">JCGZ_26849</name>
</gene>
<dbReference type="OrthoDB" id="929756at2759"/>
<evidence type="ECO:0000313" key="1">
    <source>
        <dbReference type="EMBL" id="KDP41831.1"/>
    </source>
</evidence>
<protein>
    <submittedName>
        <fullName evidence="1">Uncharacterized protein</fullName>
    </submittedName>
</protein>
<keyword evidence="2" id="KW-1185">Reference proteome</keyword>
<sequence length="126" mass="14775">MVYNLWYFLQASPESSVPFPWERCFDARAQILFYKNALNEAMVIDLRSRVNLGGGMFHLSDMWLDLTGRCCCYSDHQHPLLTERRQYEQDPPFMIKAHCCGPLVYLLLPEMVHRCPICDCHILYLG</sequence>
<evidence type="ECO:0000313" key="2">
    <source>
        <dbReference type="Proteomes" id="UP000027138"/>
    </source>
</evidence>
<dbReference type="Proteomes" id="UP000027138">
    <property type="component" value="Unassembled WGS sequence"/>
</dbReference>
<dbReference type="EMBL" id="KK914317">
    <property type="protein sequence ID" value="KDP41831.1"/>
    <property type="molecule type" value="Genomic_DNA"/>
</dbReference>
<dbReference type="AlphaFoldDB" id="A0A067L057"/>